<dbReference type="PANTHER" id="PTHR12526">
    <property type="entry name" value="GLYCOSYLTRANSFERASE"/>
    <property type="match status" value="1"/>
</dbReference>
<dbReference type="CDD" id="cd03801">
    <property type="entry name" value="GT4_PimA-like"/>
    <property type="match status" value="1"/>
</dbReference>
<keyword evidence="4" id="KW-1185">Reference proteome</keyword>
<dbReference type="InterPro" id="IPR001296">
    <property type="entry name" value="Glyco_trans_1"/>
</dbReference>
<dbReference type="Proteomes" id="UP000010796">
    <property type="component" value="Chromosome"/>
</dbReference>
<feature type="domain" description="Glycosyl transferase family 1" evidence="1">
    <location>
        <begin position="192"/>
        <end position="361"/>
    </location>
</feature>
<dbReference type="GO" id="GO:0016757">
    <property type="term" value="F:glycosyltransferase activity"/>
    <property type="evidence" value="ECO:0007669"/>
    <property type="project" value="InterPro"/>
</dbReference>
<dbReference type="RefSeq" id="WP_015264778.1">
    <property type="nucleotide sequence ID" value="NC_019904.1"/>
</dbReference>
<organism evidence="3 4">
    <name type="scientific">Echinicola vietnamensis (strain DSM 17526 / LMG 23754 / KMM 6221)</name>
    <dbReference type="NCBI Taxonomy" id="926556"/>
    <lineage>
        <taxon>Bacteria</taxon>
        <taxon>Pseudomonadati</taxon>
        <taxon>Bacteroidota</taxon>
        <taxon>Cytophagia</taxon>
        <taxon>Cytophagales</taxon>
        <taxon>Cyclobacteriaceae</taxon>
        <taxon>Echinicola</taxon>
    </lineage>
</organism>
<dbReference type="AlphaFoldDB" id="L0FTH5"/>
<dbReference type="InterPro" id="IPR028098">
    <property type="entry name" value="Glyco_trans_4-like_N"/>
</dbReference>
<dbReference type="STRING" id="926556.Echvi_0941"/>
<dbReference type="OrthoDB" id="9806653at2"/>
<name>L0FTH5_ECHVK</name>
<evidence type="ECO:0000259" key="1">
    <source>
        <dbReference type="Pfam" id="PF00534"/>
    </source>
</evidence>
<proteinExistence type="predicted"/>
<dbReference type="Pfam" id="PF00534">
    <property type="entry name" value="Glycos_transf_1"/>
    <property type="match status" value="1"/>
</dbReference>
<sequence>MINKKTALILHSSSDLYGASRCVFRTVDALEASGFQSIVVLSDEGPLAAMLREKGTAVSIVKLGIMRRKYMNPKGLLNRLKCLYKANGALSKLIKKENVSLVYSNTAAVWIGAWLAKKKRLRHIWHIHEIIVTPTWFKKFIEKYVTYTGDLALCVSQAVIENMKPNVPAYMMKLVYNGIDYLPFKEAHYDLKAELGIAKDTILIGMIARVHFWKGQPYFLDVAKALAARHDHLHFVMVGDAFEGYEYLYDEINAKVEANGLTDKVSNLGYRTDIPKIMSGLDIFMLPSVLPDPLPTTVLEAMAAAKPVIATAHGGATEMVIDGETGYLVPWDEAEKASLAFDELIESPSKRHSMGQAGQERVIEHFSIEAYKENMGKVFREVMNVKNQE</sequence>
<gene>
    <name evidence="3" type="ordered locus">Echvi_0941</name>
</gene>
<protein>
    <submittedName>
        <fullName evidence="3">Glycosyltransferase</fullName>
    </submittedName>
</protein>
<dbReference type="Gene3D" id="3.40.50.2000">
    <property type="entry name" value="Glycogen Phosphorylase B"/>
    <property type="match status" value="2"/>
</dbReference>
<dbReference type="Pfam" id="PF13439">
    <property type="entry name" value="Glyco_transf_4"/>
    <property type="match status" value="1"/>
</dbReference>
<evidence type="ECO:0000313" key="4">
    <source>
        <dbReference type="Proteomes" id="UP000010796"/>
    </source>
</evidence>
<accession>L0FTH5</accession>
<reference evidence="4" key="1">
    <citation type="submission" date="2012-02" db="EMBL/GenBank/DDBJ databases">
        <title>The complete genome of Echinicola vietnamensis DSM 17526.</title>
        <authorList>
            <person name="Lucas S."/>
            <person name="Copeland A."/>
            <person name="Lapidus A."/>
            <person name="Glavina del Rio T."/>
            <person name="Dalin E."/>
            <person name="Tice H."/>
            <person name="Bruce D."/>
            <person name="Goodwin L."/>
            <person name="Pitluck S."/>
            <person name="Peters L."/>
            <person name="Ovchinnikova G."/>
            <person name="Teshima H."/>
            <person name="Kyrpides N."/>
            <person name="Mavromatis K."/>
            <person name="Ivanova N."/>
            <person name="Brettin T."/>
            <person name="Detter J.C."/>
            <person name="Han C."/>
            <person name="Larimer F."/>
            <person name="Land M."/>
            <person name="Hauser L."/>
            <person name="Markowitz V."/>
            <person name="Cheng J.-F."/>
            <person name="Hugenholtz P."/>
            <person name="Woyke T."/>
            <person name="Wu D."/>
            <person name="Brambilla E."/>
            <person name="Klenk H.-P."/>
            <person name="Eisen J.A."/>
        </authorList>
    </citation>
    <scope>NUCLEOTIDE SEQUENCE [LARGE SCALE GENOMIC DNA]</scope>
    <source>
        <strain evidence="4">DSM 17526 / LMG 23754 / KMM 6221</strain>
    </source>
</reference>
<evidence type="ECO:0000313" key="3">
    <source>
        <dbReference type="EMBL" id="AGA77214.1"/>
    </source>
</evidence>
<feature type="domain" description="Glycosyltransferase subfamily 4-like N-terminal" evidence="2">
    <location>
        <begin position="18"/>
        <end position="180"/>
    </location>
</feature>
<dbReference type="KEGG" id="evi:Echvi_0941"/>
<dbReference type="SUPFAM" id="SSF53756">
    <property type="entry name" value="UDP-Glycosyltransferase/glycogen phosphorylase"/>
    <property type="match status" value="1"/>
</dbReference>
<keyword evidence="3" id="KW-0808">Transferase</keyword>
<evidence type="ECO:0000259" key="2">
    <source>
        <dbReference type="Pfam" id="PF13439"/>
    </source>
</evidence>
<dbReference type="EMBL" id="CP003346">
    <property type="protein sequence ID" value="AGA77214.1"/>
    <property type="molecule type" value="Genomic_DNA"/>
</dbReference>
<dbReference type="PATRIC" id="fig|926556.3.peg.964"/>
<dbReference type="eggNOG" id="COG0438">
    <property type="taxonomic scope" value="Bacteria"/>
</dbReference>
<dbReference type="HOGENOM" id="CLU_009583_0_4_10"/>